<evidence type="ECO:0000313" key="3">
    <source>
        <dbReference type="Proteomes" id="UP001286313"/>
    </source>
</evidence>
<feature type="coiled-coil region" evidence="1">
    <location>
        <begin position="11"/>
        <end position="59"/>
    </location>
</feature>
<proteinExistence type="predicted"/>
<dbReference type="AlphaFoldDB" id="A0AAE1FCY1"/>
<protein>
    <submittedName>
        <fullName evidence="2">Uncharacterized protein</fullName>
    </submittedName>
</protein>
<dbReference type="Proteomes" id="UP001286313">
    <property type="component" value="Unassembled WGS sequence"/>
</dbReference>
<keyword evidence="1" id="KW-0175">Coiled coil</keyword>
<dbReference type="EMBL" id="JAWQEG010002565">
    <property type="protein sequence ID" value="KAK3871114.1"/>
    <property type="molecule type" value="Genomic_DNA"/>
</dbReference>
<comment type="caution">
    <text evidence="2">The sequence shown here is derived from an EMBL/GenBank/DDBJ whole genome shotgun (WGS) entry which is preliminary data.</text>
</comment>
<evidence type="ECO:0000313" key="2">
    <source>
        <dbReference type="EMBL" id="KAK3871114.1"/>
    </source>
</evidence>
<keyword evidence="3" id="KW-1185">Reference proteome</keyword>
<evidence type="ECO:0000256" key="1">
    <source>
        <dbReference type="SAM" id="Coils"/>
    </source>
</evidence>
<accession>A0AAE1FCY1</accession>
<gene>
    <name evidence="2" type="ORF">Pcinc_023760</name>
</gene>
<sequence length="112" mass="13421">MLLESQERAYKSALDMVVKQMNDQINKLENKVSDLITSLEFTQREVDDLKSNAREHDKEKKEDRTIIEKVVLKVKDLEEKVIYQEDYSRRKNLRISGLEEQANETWEQHQLR</sequence>
<name>A0AAE1FCY1_PETCI</name>
<reference evidence="2" key="1">
    <citation type="submission" date="2023-10" db="EMBL/GenBank/DDBJ databases">
        <title>Genome assemblies of two species of porcelain crab, Petrolisthes cinctipes and Petrolisthes manimaculis (Anomura: Porcellanidae).</title>
        <authorList>
            <person name="Angst P."/>
        </authorList>
    </citation>
    <scope>NUCLEOTIDE SEQUENCE</scope>
    <source>
        <strain evidence="2">PB745_01</strain>
        <tissue evidence="2">Gill</tissue>
    </source>
</reference>
<organism evidence="2 3">
    <name type="scientific">Petrolisthes cinctipes</name>
    <name type="common">Flat porcelain crab</name>
    <dbReference type="NCBI Taxonomy" id="88211"/>
    <lineage>
        <taxon>Eukaryota</taxon>
        <taxon>Metazoa</taxon>
        <taxon>Ecdysozoa</taxon>
        <taxon>Arthropoda</taxon>
        <taxon>Crustacea</taxon>
        <taxon>Multicrustacea</taxon>
        <taxon>Malacostraca</taxon>
        <taxon>Eumalacostraca</taxon>
        <taxon>Eucarida</taxon>
        <taxon>Decapoda</taxon>
        <taxon>Pleocyemata</taxon>
        <taxon>Anomura</taxon>
        <taxon>Galatheoidea</taxon>
        <taxon>Porcellanidae</taxon>
        <taxon>Petrolisthes</taxon>
    </lineage>
</organism>